<dbReference type="Proteomes" id="UP001549921">
    <property type="component" value="Unassembled WGS sequence"/>
</dbReference>
<comment type="caution">
    <text evidence="2">The sequence shown here is derived from an EMBL/GenBank/DDBJ whole genome shotgun (WGS) entry which is preliminary data.</text>
</comment>
<protein>
    <submittedName>
        <fullName evidence="2">Uncharacterized protein</fullName>
    </submittedName>
</protein>
<sequence length="321" mass="37540">MEKCWPLTKNNKKNFDGCCQIKRHNISDGSCVGKLRRQYYMEPFLTGKQTPSEFKSEPDDDEVDVIYSFSEDSSDTVSNHSPSAPKSLNNRRKTRPRNCQNWMDTKRKTLVNHGKAHISKRGRLVEAKEMGPPCNCKSQCAKKILEVERKEIFNKFWALGQKEKQWLFAVDHTQKHHKNRRKCGEVKVNRQFTYKYYLPKNISENLTISKIKVCKIMFLNTLGINGIMVVTAWQKFEKSGALLKDLRGHHEKKRKVISDEMVQSVCAHIRLCEASPKKSKLNYTQMFQLYKKWPDLEQYSEKASTARQYRDIAKSHSKQLK</sequence>
<evidence type="ECO:0000313" key="2">
    <source>
        <dbReference type="EMBL" id="KAL0831853.1"/>
    </source>
</evidence>
<reference evidence="2 3" key="1">
    <citation type="submission" date="2024-06" db="EMBL/GenBank/DDBJ databases">
        <title>A chromosome-level genome assembly of beet webworm, Loxostege sticticalis.</title>
        <authorList>
            <person name="Zhang Y."/>
        </authorList>
    </citation>
    <scope>NUCLEOTIDE SEQUENCE [LARGE SCALE GENOMIC DNA]</scope>
    <source>
        <strain evidence="2">AQ028</strain>
        <tissue evidence="2">Male pupae</tissue>
    </source>
</reference>
<proteinExistence type="predicted"/>
<dbReference type="PANTHER" id="PTHR10773">
    <property type="entry name" value="DNA-DIRECTED RNA POLYMERASES I, II, AND III SUBUNIT RPABC2"/>
    <property type="match status" value="1"/>
</dbReference>
<accession>A0ABD0T1I9</accession>
<organism evidence="2 3">
    <name type="scientific">Loxostege sticticalis</name>
    <name type="common">Beet webworm moth</name>
    <dbReference type="NCBI Taxonomy" id="481309"/>
    <lineage>
        <taxon>Eukaryota</taxon>
        <taxon>Metazoa</taxon>
        <taxon>Ecdysozoa</taxon>
        <taxon>Arthropoda</taxon>
        <taxon>Hexapoda</taxon>
        <taxon>Insecta</taxon>
        <taxon>Pterygota</taxon>
        <taxon>Neoptera</taxon>
        <taxon>Endopterygota</taxon>
        <taxon>Lepidoptera</taxon>
        <taxon>Glossata</taxon>
        <taxon>Ditrysia</taxon>
        <taxon>Pyraloidea</taxon>
        <taxon>Crambidae</taxon>
        <taxon>Pyraustinae</taxon>
        <taxon>Loxostege</taxon>
    </lineage>
</organism>
<dbReference type="AlphaFoldDB" id="A0ABD0T1I9"/>
<evidence type="ECO:0000313" key="3">
    <source>
        <dbReference type="Proteomes" id="UP001549921"/>
    </source>
</evidence>
<feature type="compositionally biased region" description="Polar residues" evidence="1">
    <location>
        <begin position="75"/>
        <end position="88"/>
    </location>
</feature>
<feature type="region of interest" description="Disordered" evidence="1">
    <location>
        <begin position="71"/>
        <end position="97"/>
    </location>
</feature>
<dbReference type="PANTHER" id="PTHR10773:SF19">
    <property type="match status" value="1"/>
</dbReference>
<name>A0ABD0T1I9_LOXSC</name>
<evidence type="ECO:0000256" key="1">
    <source>
        <dbReference type="SAM" id="MobiDB-lite"/>
    </source>
</evidence>
<gene>
    <name evidence="2" type="ORF">ABMA28_001383</name>
</gene>
<dbReference type="EMBL" id="JBEDNZ010000011">
    <property type="protein sequence ID" value="KAL0831853.1"/>
    <property type="molecule type" value="Genomic_DNA"/>
</dbReference>